<gene>
    <name evidence="2" type="ORF">METZ01_LOCUS174079</name>
</gene>
<dbReference type="InterPro" id="IPR027463">
    <property type="entry name" value="AcrB_DN_DC_subdom"/>
</dbReference>
<dbReference type="GO" id="GO:0042910">
    <property type="term" value="F:xenobiotic transmembrane transporter activity"/>
    <property type="evidence" value="ECO:0007669"/>
    <property type="project" value="TreeGrafter"/>
</dbReference>
<sequence>PDFKTPMVVSYFSYPGMPPNEIEKSVTNRIERILTLASNLEHQESRSLPGAAVIKVAFQPGADPAAALNEIINLEANDIHHLPPDIDWPFTLRSEPANLPVVLASIAGEGLSETELYKIGYYAVRNKLGGLKGVQIPHPFGGKYRQMMVYADPDKLKAHQLALSDVVDALTNANLVMAGGTMKMGRTEYQVHTVNTLPTTEDIDSVPIAVRDGKPIFIRDIGYAKDDAAIQNNIVRVNGARSVYCPLHREPGENTIEVVDRIREGLAQEVPLLKERGEIPKEADIQLVNDQSGYVRDAIRNLQYQVGLGGLLVALVIALFLRRFMASVAALLVIPLSIMVGLLGFYFSGHTINVMTLGGIALAVGTVVNASIVVVENIVRHLAMGKRRIDAVRDAAQEVATPILAGTVTTLVVFVPVVFLGGMIRYLLEPLSLAAALTIAASYLISMTVIPAFCAKALKANTTAKDEPTELSEPQGVFANLLKSAMRVRLPVILGGVGLFALSLFLYPWIGAELFPDVDAGVFEVRVKTTPGTRIEETEKLVMKLEETIKEVIPEKEIETLMANIGLPTGKGAGFSTMLSPNSGPDTAFLVVTLHREGRDISTRQYVDTLREAFAKKFPQEQFLFVSGGIINAALNEGVAAPINVQVSAKSLAQTRAGAEELVRRL</sequence>
<dbReference type="EMBL" id="UINC01032866">
    <property type="protein sequence ID" value="SVB21225.1"/>
    <property type="molecule type" value="Genomic_DNA"/>
</dbReference>
<keyword evidence="1" id="KW-0812">Transmembrane</keyword>
<dbReference type="SUPFAM" id="SSF82714">
    <property type="entry name" value="Multidrug efflux transporter AcrB TolC docking domain, DN and DC subdomains"/>
    <property type="match status" value="1"/>
</dbReference>
<evidence type="ECO:0000256" key="1">
    <source>
        <dbReference type="SAM" id="Phobius"/>
    </source>
</evidence>
<dbReference type="Gene3D" id="1.20.1640.10">
    <property type="entry name" value="Multidrug efflux transporter AcrB transmembrane domain"/>
    <property type="match status" value="1"/>
</dbReference>
<dbReference type="InterPro" id="IPR001036">
    <property type="entry name" value="Acrflvin-R"/>
</dbReference>
<dbReference type="Gene3D" id="3.30.2090.10">
    <property type="entry name" value="Multidrug efflux transporter AcrB TolC docking domain, DN and DC subdomains"/>
    <property type="match status" value="1"/>
</dbReference>
<evidence type="ECO:0000313" key="2">
    <source>
        <dbReference type="EMBL" id="SVB21225.1"/>
    </source>
</evidence>
<dbReference type="Pfam" id="PF00873">
    <property type="entry name" value="ACR_tran"/>
    <property type="match status" value="1"/>
</dbReference>
<feature type="transmembrane region" description="Helical" evidence="1">
    <location>
        <begin position="354"/>
        <end position="379"/>
    </location>
</feature>
<feature type="non-terminal residue" evidence="2">
    <location>
        <position position="666"/>
    </location>
</feature>
<feature type="transmembrane region" description="Helical" evidence="1">
    <location>
        <begin position="302"/>
        <end position="321"/>
    </location>
</feature>
<dbReference type="GO" id="GO:0005886">
    <property type="term" value="C:plasma membrane"/>
    <property type="evidence" value="ECO:0007669"/>
    <property type="project" value="TreeGrafter"/>
</dbReference>
<feature type="transmembrane region" description="Helical" evidence="1">
    <location>
        <begin position="399"/>
        <end position="427"/>
    </location>
</feature>
<keyword evidence="1" id="KW-1133">Transmembrane helix</keyword>
<protein>
    <recommendedName>
        <fullName evidence="3">SSD domain-containing protein</fullName>
    </recommendedName>
</protein>
<reference evidence="2" key="1">
    <citation type="submission" date="2018-05" db="EMBL/GenBank/DDBJ databases">
        <authorList>
            <person name="Lanie J.A."/>
            <person name="Ng W.-L."/>
            <person name="Kazmierczak K.M."/>
            <person name="Andrzejewski T.M."/>
            <person name="Davidsen T.M."/>
            <person name="Wayne K.J."/>
            <person name="Tettelin H."/>
            <person name="Glass J.I."/>
            <person name="Rusch D."/>
            <person name="Podicherti R."/>
            <person name="Tsui H.-C.T."/>
            <person name="Winkler M.E."/>
        </authorList>
    </citation>
    <scope>NUCLEOTIDE SEQUENCE</scope>
</reference>
<organism evidence="2">
    <name type="scientific">marine metagenome</name>
    <dbReference type="NCBI Taxonomy" id="408172"/>
    <lineage>
        <taxon>unclassified sequences</taxon>
        <taxon>metagenomes</taxon>
        <taxon>ecological metagenomes</taxon>
    </lineage>
</organism>
<proteinExistence type="predicted"/>
<dbReference type="PANTHER" id="PTHR32063:SF8">
    <property type="entry name" value="CATION EFFLUX PROTEIN"/>
    <property type="match status" value="1"/>
</dbReference>
<evidence type="ECO:0008006" key="3">
    <source>
        <dbReference type="Google" id="ProtNLM"/>
    </source>
</evidence>
<dbReference type="Gene3D" id="3.30.70.1430">
    <property type="entry name" value="Multidrug efflux transporter AcrB pore domain"/>
    <property type="match status" value="2"/>
</dbReference>
<feature type="transmembrane region" description="Helical" evidence="1">
    <location>
        <begin position="328"/>
        <end position="348"/>
    </location>
</feature>
<dbReference type="AlphaFoldDB" id="A0A382C557"/>
<dbReference type="SUPFAM" id="SSF82866">
    <property type="entry name" value="Multidrug efflux transporter AcrB transmembrane domain"/>
    <property type="match status" value="1"/>
</dbReference>
<keyword evidence="1" id="KW-0472">Membrane</keyword>
<feature type="non-terminal residue" evidence="2">
    <location>
        <position position="1"/>
    </location>
</feature>
<name>A0A382C557_9ZZZZ</name>
<feature type="transmembrane region" description="Helical" evidence="1">
    <location>
        <begin position="490"/>
        <end position="510"/>
    </location>
</feature>
<accession>A0A382C557</accession>
<dbReference type="SUPFAM" id="SSF82693">
    <property type="entry name" value="Multidrug efflux transporter AcrB pore domain, PN1, PN2, PC1 and PC2 subdomains"/>
    <property type="match status" value="3"/>
</dbReference>
<dbReference type="PRINTS" id="PR00702">
    <property type="entry name" value="ACRIFLAVINRP"/>
</dbReference>
<feature type="transmembrane region" description="Helical" evidence="1">
    <location>
        <begin position="433"/>
        <end position="455"/>
    </location>
</feature>
<dbReference type="PANTHER" id="PTHR32063">
    <property type="match status" value="1"/>
</dbReference>